<protein>
    <submittedName>
        <fullName evidence="1">Uncharacterized protein</fullName>
    </submittedName>
</protein>
<dbReference type="Proteomes" id="UP001163835">
    <property type="component" value="Unassembled WGS sequence"/>
</dbReference>
<accession>A0ACC1TLU9</accession>
<dbReference type="EMBL" id="MU795549">
    <property type="protein sequence ID" value="KAJ3805692.1"/>
    <property type="molecule type" value="Genomic_DNA"/>
</dbReference>
<name>A0ACC1TLU9_9AGAR</name>
<organism evidence="1 2">
    <name type="scientific">Lentinula aff. lateritia</name>
    <dbReference type="NCBI Taxonomy" id="2804960"/>
    <lineage>
        <taxon>Eukaryota</taxon>
        <taxon>Fungi</taxon>
        <taxon>Dikarya</taxon>
        <taxon>Basidiomycota</taxon>
        <taxon>Agaricomycotina</taxon>
        <taxon>Agaricomycetes</taxon>
        <taxon>Agaricomycetidae</taxon>
        <taxon>Agaricales</taxon>
        <taxon>Marasmiineae</taxon>
        <taxon>Omphalotaceae</taxon>
        <taxon>Lentinula</taxon>
    </lineage>
</organism>
<sequence>MYYEFACEPKSEYCLYFESNTKILSDDGKTNHWQSLKEVVVDAWTNRTRAMTDKKYGGKPSRKSPPPSITRTIPNNHDDELNCGKTPNSPSFFHNRENTNHLTENFGVTYLCLCIRGLHIVRMIWKGDQYMKIVTMVQWKVTSLYVYADPASKPQIDVLKPSRPSRKTAVVVPTEQDYGPLAYAIMLPRRLMLPSLAEADPDILGDPNIKVAAPRYGGIHLGVLWMLRLKMGRAELWGLWGRGIGLKGCVHGNLTFKTASSVFDLHLPVLLAGMHNAVSLLYVEIWRTKNSWYFRYIRVHRYPRLYVALEFNLDSVLPLQRKDPRIGIGFSGSERRNGIEYDKR</sequence>
<keyword evidence="2" id="KW-1185">Reference proteome</keyword>
<evidence type="ECO:0000313" key="1">
    <source>
        <dbReference type="EMBL" id="KAJ3805692.1"/>
    </source>
</evidence>
<evidence type="ECO:0000313" key="2">
    <source>
        <dbReference type="Proteomes" id="UP001163835"/>
    </source>
</evidence>
<gene>
    <name evidence="1" type="ORF">F5876DRAFT_69581</name>
</gene>
<comment type="caution">
    <text evidence="1">The sequence shown here is derived from an EMBL/GenBank/DDBJ whole genome shotgun (WGS) entry which is preliminary data.</text>
</comment>
<proteinExistence type="predicted"/>
<reference evidence="1" key="1">
    <citation type="submission" date="2022-09" db="EMBL/GenBank/DDBJ databases">
        <title>A Global Phylogenomic Analysis of the Shiitake Genus Lentinula.</title>
        <authorList>
            <consortium name="DOE Joint Genome Institute"/>
            <person name="Sierra-Patev S."/>
            <person name="Min B."/>
            <person name="Naranjo-Ortiz M."/>
            <person name="Looney B."/>
            <person name="Konkel Z."/>
            <person name="Slot J.C."/>
            <person name="Sakamoto Y."/>
            <person name="Steenwyk J.L."/>
            <person name="Rokas A."/>
            <person name="Carro J."/>
            <person name="Camarero S."/>
            <person name="Ferreira P."/>
            <person name="Molpeceres G."/>
            <person name="Ruiz-Duenas F.J."/>
            <person name="Serrano A."/>
            <person name="Henrissat B."/>
            <person name="Drula E."/>
            <person name="Hughes K.W."/>
            <person name="Mata J.L."/>
            <person name="Ishikawa N.K."/>
            <person name="Vargas-Isla R."/>
            <person name="Ushijima S."/>
            <person name="Smith C.A."/>
            <person name="Ahrendt S."/>
            <person name="Andreopoulos W."/>
            <person name="He G."/>
            <person name="Labutti K."/>
            <person name="Lipzen A."/>
            <person name="Ng V."/>
            <person name="Riley R."/>
            <person name="Sandor L."/>
            <person name="Barry K."/>
            <person name="Martinez A.T."/>
            <person name="Xiao Y."/>
            <person name="Gibbons J.G."/>
            <person name="Terashima K."/>
            <person name="Grigoriev I.V."/>
            <person name="Hibbett D.S."/>
        </authorList>
    </citation>
    <scope>NUCLEOTIDE SEQUENCE</scope>
    <source>
        <strain evidence="1">TMI1499</strain>
    </source>
</reference>